<dbReference type="PANTHER" id="PTHR30005:SF0">
    <property type="entry name" value="RETROGRADE REGULATION PROTEIN 2"/>
    <property type="match status" value="1"/>
</dbReference>
<reference evidence="3 4" key="1">
    <citation type="submission" date="2016-11" db="EMBL/GenBank/DDBJ databases">
        <authorList>
            <person name="Jaros S."/>
            <person name="Januszkiewicz K."/>
            <person name="Wedrychowicz H."/>
        </authorList>
    </citation>
    <scope>NUCLEOTIDE SEQUENCE [LARGE SCALE GENOMIC DNA]</scope>
    <source>
        <strain evidence="3 4">ATCC 23634</strain>
    </source>
</reference>
<organism evidence="3 4">
    <name type="scientific">Devosia enhydra</name>
    <dbReference type="NCBI Taxonomy" id="665118"/>
    <lineage>
        <taxon>Bacteria</taxon>
        <taxon>Pseudomonadati</taxon>
        <taxon>Pseudomonadota</taxon>
        <taxon>Alphaproteobacteria</taxon>
        <taxon>Hyphomicrobiales</taxon>
        <taxon>Devosiaceae</taxon>
        <taxon>Devosia</taxon>
    </lineage>
</organism>
<dbReference type="RefSeq" id="WP_084603236.1">
    <property type="nucleotide sequence ID" value="NZ_FPKU01000001.1"/>
</dbReference>
<feature type="domain" description="Exopolyphosphatase C-terminal" evidence="2">
    <location>
        <begin position="325"/>
        <end position="507"/>
    </location>
</feature>
<dbReference type="GO" id="GO:0016462">
    <property type="term" value="F:pyrophosphatase activity"/>
    <property type="evidence" value="ECO:0007669"/>
    <property type="project" value="TreeGrafter"/>
</dbReference>
<dbReference type="Gene3D" id="3.30.420.40">
    <property type="match status" value="1"/>
</dbReference>
<dbReference type="SUPFAM" id="SSF53067">
    <property type="entry name" value="Actin-like ATPase domain"/>
    <property type="match status" value="2"/>
</dbReference>
<dbReference type="AlphaFoldDB" id="A0A1K2HUD4"/>
<dbReference type="OrthoDB" id="3698573at2"/>
<dbReference type="Proteomes" id="UP000183447">
    <property type="component" value="Unassembled WGS sequence"/>
</dbReference>
<dbReference type="PANTHER" id="PTHR30005">
    <property type="entry name" value="EXOPOLYPHOSPHATASE"/>
    <property type="match status" value="1"/>
</dbReference>
<dbReference type="Pfam" id="PF21697">
    <property type="entry name" value="Ppx_C"/>
    <property type="match status" value="1"/>
</dbReference>
<dbReference type="InterPro" id="IPR003695">
    <property type="entry name" value="Ppx_GppA_N"/>
</dbReference>
<evidence type="ECO:0000313" key="4">
    <source>
        <dbReference type="Proteomes" id="UP000183447"/>
    </source>
</evidence>
<dbReference type="CDD" id="cd24052">
    <property type="entry name" value="ASKHA_NBD_HpPPX-GppA-like"/>
    <property type="match status" value="1"/>
</dbReference>
<proteinExistence type="predicted"/>
<evidence type="ECO:0000259" key="1">
    <source>
        <dbReference type="Pfam" id="PF02541"/>
    </source>
</evidence>
<dbReference type="InterPro" id="IPR043129">
    <property type="entry name" value="ATPase_NBD"/>
</dbReference>
<dbReference type="Gene3D" id="1.10.3210.10">
    <property type="entry name" value="Hypothetical protein af1432"/>
    <property type="match status" value="1"/>
</dbReference>
<sequence length="513" mass="54690">MIGFWGTDADPTAQGRIKGAQPVAVLDIGSNSVRLVVYERLARALTPLYNEKSSCALGRGIAKTGRLADANMARAITAIKRFALVARLMRVGQVHVLATSAVREASNRDEFVAEVTRIMLAPVRVLSGAEEAHYAALGIVAGMPGFSGVVGDLGGGSLELSAMTGPDESEGETHPLGVIRLQDDSDGDPAKAVKIARAVLKESPLARGHASGLFCAIGGTWRSLAKQHQVLRDYPLHMVQHYSVPSEDILQLCDEIVATTSAGKSMPGADAVSSSRRDLVPFGAVVMGELIRLGQFHTVMFSALGVREGYLYGELDAAEKAVDPLLQGAEELSVLRSRSPQHGEDLIGFTGQFLEAAGLSETEEERRLRIVACHLADIGWRGHPDYRGAQSVDMVAYSSLSGIDHPGRAFIGEVTAVRYAGLKHKSVTPALLNLLSPESTARAKMIGAAMRVAYPMSAAMPGILPRVRFSAEGETLTLHLPEDLAFLDGEHLRGRMEQFASVTPFKAIAIVVG</sequence>
<name>A0A1K2HUD4_9HYPH</name>
<dbReference type="Gene3D" id="3.30.420.150">
    <property type="entry name" value="Exopolyphosphatase. Domain 2"/>
    <property type="match status" value="1"/>
</dbReference>
<dbReference type="InterPro" id="IPR050273">
    <property type="entry name" value="GppA/Ppx_hydrolase"/>
</dbReference>
<dbReference type="SUPFAM" id="SSF109604">
    <property type="entry name" value="HD-domain/PDEase-like"/>
    <property type="match status" value="1"/>
</dbReference>
<dbReference type="InterPro" id="IPR048951">
    <property type="entry name" value="Ppx_C"/>
</dbReference>
<protein>
    <submittedName>
        <fullName evidence="3">Exopolyphosphatase / guanosine-5'-triphosphate,3'-diphosphate pyrophosphatase</fullName>
    </submittedName>
</protein>
<dbReference type="Pfam" id="PF02541">
    <property type="entry name" value="Ppx-GppA"/>
    <property type="match status" value="1"/>
</dbReference>
<dbReference type="EMBL" id="FPKU01000001">
    <property type="protein sequence ID" value="SFZ82004.1"/>
    <property type="molecule type" value="Genomic_DNA"/>
</dbReference>
<accession>A0A1K2HUD4</accession>
<keyword evidence="4" id="KW-1185">Reference proteome</keyword>
<gene>
    <name evidence="3" type="ORF">SAMN02983003_0827</name>
</gene>
<dbReference type="STRING" id="665118.SAMN02983003_0827"/>
<evidence type="ECO:0000259" key="2">
    <source>
        <dbReference type="Pfam" id="PF21697"/>
    </source>
</evidence>
<feature type="domain" description="Ppx/GppA phosphatase N-terminal" evidence="1">
    <location>
        <begin position="36"/>
        <end position="316"/>
    </location>
</feature>
<evidence type="ECO:0000313" key="3">
    <source>
        <dbReference type="EMBL" id="SFZ82004.1"/>
    </source>
</evidence>